<organism evidence="1 2">
    <name type="scientific">Nannocystis pusilla</name>
    <dbReference type="NCBI Taxonomy" id="889268"/>
    <lineage>
        <taxon>Bacteria</taxon>
        <taxon>Pseudomonadati</taxon>
        <taxon>Myxococcota</taxon>
        <taxon>Polyangia</taxon>
        <taxon>Nannocystales</taxon>
        <taxon>Nannocystaceae</taxon>
        <taxon>Nannocystis</taxon>
    </lineage>
</organism>
<comment type="caution">
    <text evidence="1">The sequence shown here is derived from an EMBL/GenBank/DDBJ whole genome shotgun (WGS) entry which is preliminary data.</text>
</comment>
<dbReference type="RefSeq" id="WP_267766055.1">
    <property type="nucleotide sequence ID" value="NZ_JAPNKE010000002.1"/>
</dbReference>
<dbReference type="EMBL" id="JAPNKE010000002">
    <property type="protein sequence ID" value="MCY1004504.1"/>
    <property type="molecule type" value="Genomic_DNA"/>
</dbReference>
<sequence>MLALRARWRRCFDPRSSPEDRDARQTAYRLLEHVFDNVMAMRRWFSTLPNADAIRRECPEGDGSLASLVDQFVAYMHKTKEDSWIQALAPLAHQEDIERLASCWKEPAELPL</sequence>
<keyword evidence="2" id="KW-1185">Reference proteome</keyword>
<dbReference type="Proteomes" id="UP001150924">
    <property type="component" value="Unassembled WGS sequence"/>
</dbReference>
<evidence type="ECO:0000313" key="1">
    <source>
        <dbReference type="EMBL" id="MCY1004504.1"/>
    </source>
</evidence>
<protein>
    <submittedName>
        <fullName evidence="1">Uncharacterized protein</fullName>
    </submittedName>
</protein>
<reference evidence="1" key="1">
    <citation type="submission" date="2022-11" db="EMBL/GenBank/DDBJ databases">
        <title>Minimal conservation of predation-associated metabolite biosynthetic gene clusters underscores biosynthetic potential of Myxococcota including descriptions for ten novel species: Archangium lansinium sp. nov., Myxococcus landrumus sp. nov., Nannocystis bai.</title>
        <authorList>
            <person name="Ahearne A."/>
            <person name="Stevens C."/>
            <person name="Phillips K."/>
        </authorList>
    </citation>
    <scope>NUCLEOTIDE SEQUENCE</scope>
    <source>
        <strain evidence="1">Na p29</strain>
    </source>
</reference>
<dbReference type="AlphaFoldDB" id="A0A9X3EI38"/>
<evidence type="ECO:0000313" key="2">
    <source>
        <dbReference type="Proteomes" id="UP001150924"/>
    </source>
</evidence>
<name>A0A9X3EI38_9BACT</name>
<accession>A0A9X3EI38</accession>
<proteinExistence type="predicted"/>
<gene>
    <name evidence="1" type="ORF">OV079_02750</name>
</gene>